<accession>A0ABM6GF03</accession>
<evidence type="ECO:0000313" key="2">
    <source>
        <dbReference type="Proteomes" id="UP000185490"/>
    </source>
</evidence>
<name>A0ABM6GF03_9BACT</name>
<organism evidence="1 2">
    <name type="scientific">Thermosipho melanesiensis</name>
    <dbReference type="NCBI Taxonomy" id="46541"/>
    <lineage>
        <taxon>Bacteria</taxon>
        <taxon>Thermotogati</taxon>
        <taxon>Thermotogota</taxon>
        <taxon>Thermotogae</taxon>
        <taxon>Thermotogales</taxon>
        <taxon>Fervidobacteriaceae</taxon>
        <taxon>Thermosipho</taxon>
    </lineage>
</organism>
<dbReference type="EMBL" id="CP007389">
    <property type="protein sequence ID" value="APT74151.1"/>
    <property type="molecule type" value="Genomic_DNA"/>
</dbReference>
<keyword evidence="2" id="KW-1185">Reference proteome</keyword>
<evidence type="ECO:0000313" key="1">
    <source>
        <dbReference type="EMBL" id="APT74151.1"/>
    </source>
</evidence>
<sequence>MPGFDGTGPLGTGPIGYRRGYCRFGRGDYGWFDPYLPDYGRRAFGLFRGYGRGFGRGFGRGHGRGFGRGGYGRGFGGGYGRGFGRRYNW</sequence>
<dbReference type="RefSeq" id="WP_012057416.1">
    <property type="nucleotide sequence ID" value="NZ_CP007389.1"/>
</dbReference>
<protein>
    <recommendedName>
        <fullName evidence="3">Cytoplasmic protein</fullName>
    </recommendedName>
</protein>
<gene>
    <name evidence="1" type="ORF">BW47_06410</name>
</gene>
<dbReference type="Proteomes" id="UP000185490">
    <property type="component" value="Chromosome"/>
</dbReference>
<proteinExistence type="predicted"/>
<reference evidence="1 2" key="1">
    <citation type="submission" date="2014-02" db="EMBL/GenBank/DDBJ databases">
        <title>Diversity of Thermotogales isolates from hydrothermal vents.</title>
        <authorList>
            <person name="Haverkamp T.H.A."/>
            <person name="Lossouarn J."/>
            <person name="Geslin C."/>
            <person name="Nesbo C.L."/>
        </authorList>
    </citation>
    <scope>NUCLEOTIDE SEQUENCE [LARGE SCALE GENOMIC DNA]</scope>
    <source>
        <strain evidence="1 2">431</strain>
    </source>
</reference>
<evidence type="ECO:0008006" key="3">
    <source>
        <dbReference type="Google" id="ProtNLM"/>
    </source>
</evidence>